<proteinExistence type="predicted"/>
<dbReference type="SUPFAM" id="SSF51182">
    <property type="entry name" value="RmlC-like cupins"/>
    <property type="match status" value="1"/>
</dbReference>
<evidence type="ECO:0000313" key="3">
    <source>
        <dbReference type="Proteomes" id="UP000672039"/>
    </source>
</evidence>
<dbReference type="RefSeq" id="WP_051543295.1">
    <property type="nucleotide sequence ID" value="NZ_CP072801.1"/>
</dbReference>
<gene>
    <name evidence="2" type="ORF">J9253_11580</name>
</gene>
<organism evidence="2 3">
    <name type="scientific">Thiothrix litoralis</name>
    <dbReference type="NCBI Taxonomy" id="2891210"/>
    <lineage>
        <taxon>Bacteria</taxon>
        <taxon>Pseudomonadati</taxon>
        <taxon>Pseudomonadota</taxon>
        <taxon>Gammaproteobacteria</taxon>
        <taxon>Thiotrichales</taxon>
        <taxon>Thiotrichaceae</taxon>
        <taxon>Thiothrix</taxon>
    </lineage>
</organism>
<dbReference type="Pfam" id="PF12973">
    <property type="entry name" value="Cupin_7"/>
    <property type="match status" value="1"/>
</dbReference>
<dbReference type="Proteomes" id="UP000672039">
    <property type="component" value="Chromosome"/>
</dbReference>
<sequence>MANHENTSVAPPVLDEDILLLLAENQEEVELPPELNARMRNNILSNIAQEEAGILPGFTTVRANEGEWFEAMPGAQIKILHREGDSGLLTYLAKLSPGFEMPGHPHPFDEECIMLEGELWFGDLHLKAGDYHFASKGVHHGRLKTETGALAFLKGALPA</sequence>
<evidence type="ECO:0000259" key="1">
    <source>
        <dbReference type="Pfam" id="PF12973"/>
    </source>
</evidence>
<reference evidence="2 3" key="1">
    <citation type="submission" date="2021-04" db="EMBL/GenBank/DDBJ databases">
        <title>Genomics, taxonomy and metabolism of representatives of sulfur bacteria of the genus Thiothrix: Thiothrix fructosivorans QT, Thiothrix unzii A1T and three new species, Thiothrix subterranea sp. nov., Thiothrix litoralis sp. nov. and 'Candidatus Thiothrix anitrata' sp. nov.</title>
        <authorList>
            <person name="Ravin N.V."/>
            <person name="Smolyakov D."/>
            <person name="Rudenko T.S."/>
            <person name="Mardanov A.V."/>
            <person name="Beletsky A.V."/>
            <person name="Markov N.D."/>
            <person name="Fomenkov A.I."/>
            <person name="Roberts R.J."/>
            <person name="Karnachuk O.V."/>
            <person name="Novikov A."/>
            <person name="Grabovich M.Y."/>
        </authorList>
    </citation>
    <scope>NUCLEOTIDE SEQUENCE [LARGE SCALE GENOMIC DNA]</scope>
    <source>
        <strain evidence="2 3">AS</strain>
    </source>
</reference>
<evidence type="ECO:0000313" key="2">
    <source>
        <dbReference type="EMBL" id="QTR44681.1"/>
    </source>
</evidence>
<dbReference type="InterPro" id="IPR025979">
    <property type="entry name" value="ChrR-like_cupin_dom"/>
</dbReference>
<feature type="domain" description="ChrR-like cupin" evidence="1">
    <location>
        <begin position="60"/>
        <end position="154"/>
    </location>
</feature>
<dbReference type="InterPro" id="IPR011051">
    <property type="entry name" value="RmlC_Cupin_sf"/>
</dbReference>
<protein>
    <submittedName>
        <fullName evidence="2">Cupin domain-containing protein</fullName>
    </submittedName>
</protein>
<name>A0ABX7WM33_9GAMM</name>
<dbReference type="InterPro" id="IPR014710">
    <property type="entry name" value="RmlC-like_jellyroll"/>
</dbReference>
<keyword evidence="3" id="KW-1185">Reference proteome</keyword>
<dbReference type="Gene3D" id="2.60.120.10">
    <property type="entry name" value="Jelly Rolls"/>
    <property type="match status" value="1"/>
</dbReference>
<accession>A0ABX7WM33</accession>
<dbReference type="EMBL" id="CP072801">
    <property type="protein sequence ID" value="QTR44681.1"/>
    <property type="molecule type" value="Genomic_DNA"/>
</dbReference>